<feature type="region of interest" description="Disordered" evidence="1">
    <location>
        <begin position="1"/>
        <end position="100"/>
    </location>
</feature>
<sequence>MKEESFPPVHRPARTGPETSTPSPPVLQRWGSRTAKRGQESSAPTPPLLFRRGSATAECRPPPRDNTQPFQPKVFFEEREHRCMPSRDSRRWLSQEPPNR</sequence>
<dbReference type="Proteomes" id="UP001066276">
    <property type="component" value="Chromosome 9"/>
</dbReference>
<dbReference type="EMBL" id="JANPWB010000013">
    <property type="protein sequence ID" value="KAJ1109244.1"/>
    <property type="molecule type" value="Genomic_DNA"/>
</dbReference>
<comment type="caution">
    <text evidence="2">The sequence shown here is derived from an EMBL/GenBank/DDBJ whole genome shotgun (WGS) entry which is preliminary data.</text>
</comment>
<gene>
    <name evidence="2" type="ORF">NDU88_006607</name>
</gene>
<organism evidence="2 3">
    <name type="scientific">Pleurodeles waltl</name>
    <name type="common">Iberian ribbed newt</name>
    <dbReference type="NCBI Taxonomy" id="8319"/>
    <lineage>
        <taxon>Eukaryota</taxon>
        <taxon>Metazoa</taxon>
        <taxon>Chordata</taxon>
        <taxon>Craniata</taxon>
        <taxon>Vertebrata</taxon>
        <taxon>Euteleostomi</taxon>
        <taxon>Amphibia</taxon>
        <taxon>Batrachia</taxon>
        <taxon>Caudata</taxon>
        <taxon>Salamandroidea</taxon>
        <taxon>Salamandridae</taxon>
        <taxon>Pleurodelinae</taxon>
        <taxon>Pleurodeles</taxon>
    </lineage>
</organism>
<proteinExistence type="predicted"/>
<feature type="compositionally biased region" description="Basic and acidic residues" evidence="1">
    <location>
        <begin position="75"/>
        <end position="100"/>
    </location>
</feature>
<name>A0AAV7N1B8_PLEWA</name>
<keyword evidence="3" id="KW-1185">Reference proteome</keyword>
<evidence type="ECO:0000313" key="2">
    <source>
        <dbReference type="EMBL" id="KAJ1109244.1"/>
    </source>
</evidence>
<evidence type="ECO:0000313" key="3">
    <source>
        <dbReference type="Proteomes" id="UP001066276"/>
    </source>
</evidence>
<evidence type="ECO:0000256" key="1">
    <source>
        <dbReference type="SAM" id="MobiDB-lite"/>
    </source>
</evidence>
<dbReference type="AlphaFoldDB" id="A0AAV7N1B8"/>
<reference evidence="2" key="1">
    <citation type="journal article" date="2022" name="bioRxiv">
        <title>Sequencing and chromosome-scale assembly of the giantPleurodeles waltlgenome.</title>
        <authorList>
            <person name="Brown T."/>
            <person name="Elewa A."/>
            <person name="Iarovenko S."/>
            <person name="Subramanian E."/>
            <person name="Araus A.J."/>
            <person name="Petzold A."/>
            <person name="Susuki M."/>
            <person name="Suzuki K.-i.T."/>
            <person name="Hayashi T."/>
            <person name="Toyoda A."/>
            <person name="Oliveira C."/>
            <person name="Osipova E."/>
            <person name="Leigh N.D."/>
            <person name="Simon A."/>
            <person name="Yun M.H."/>
        </authorList>
    </citation>
    <scope>NUCLEOTIDE SEQUENCE</scope>
    <source>
        <strain evidence="2">20211129_DDA</strain>
        <tissue evidence="2">Liver</tissue>
    </source>
</reference>
<accession>A0AAV7N1B8</accession>
<protein>
    <submittedName>
        <fullName evidence="2">Uncharacterized protein</fullName>
    </submittedName>
</protein>